<organism evidence="2 3">
    <name type="scientific">Acaulospora morrowiae</name>
    <dbReference type="NCBI Taxonomy" id="94023"/>
    <lineage>
        <taxon>Eukaryota</taxon>
        <taxon>Fungi</taxon>
        <taxon>Fungi incertae sedis</taxon>
        <taxon>Mucoromycota</taxon>
        <taxon>Glomeromycotina</taxon>
        <taxon>Glomeromycetes</taxon>
        <taxon>Diversisporales</taxon>
        <taxon>Acaulosporaceae</taxon>
        <taxon>Acaulospora</taxon>
    </lineage>
</organism>
<reference evidence="2" key="1">
    <citation type="submission" date="2021-06" db="EMBL/GenBank/DDBJ databases">
        <authorList>
            <person name="Kallberg Y."/>
            <person name="Tangrot J."/>
            <person name="Rosling A."/>
        </authorList>
    </citation>
    <scope>NUCLEOTIDE SEQUENCE</scope>
    <source>
        <strain evidence="2">CL551</strain>
    </source>
</reference>
<sequence length="508" mass="54369">QSIYLSLITPEKGFDELENLVKMVNRNIEVHDASDVIDSSHVVKLANFKVPFSQPTEVMPEKKRKREDSTPISESHTSEQPTSTSSTSSSPESKKVKLENADEQSREQVQNVSAQQSSRPSEVSSDTKKQVSSPVLPVQQPPSNPSGNKSQVSSPKVPRSSPVVSNVPAASVISTVPVNQIQQSPMKVSQQIPQQQPVNAQLANSLSSAMGGGRPMSQNMLHFMNAQQLIQKNKILQHELLASQQNLVDVLRRQQFVNSGGMGPSFTTSTSPIGSDAQSLNSYTTSPSLGSVMNAQNIGSFNTPGSSAQPVLGFQPTALSARIPTTAIGAPVTSASVGMSSLSASPNGIITSNSAVNSSIGINNGTSSAASAAGVNANQMRPNIPKTTLNALWSGYIAWATGNQQNGLKRELTCHVTAFPILHKRTGPSSLNDYMTHVWPEKMEISSINHAKDFIKDAGNNPKLHVVSFLPTPPPATSADNQNTFTVLMRILENKKLVRNLLPTTNQL</sequence>
<protein>
    <submittedName>
        <fullName evidence="2">271_t:CDS:1</fullName>
    </submittedName>
</protein>
<dbReference type="EMBL" id="CAJVPV010011409">
    <property type="protein sequence ID" value="CAG8660936.1"/>
    <property type="molecule type" value="Genomic_DNA"/>
</dbReference>
<dbReference type="AlphaFoldDB" id="A0A9N9HAI4"/>
<evidence type="ECO:0000256" key="1">
    <source>
        <dbReference type="SAM" id="MobiDB-lite"/>
    </source>
</evidence>
<feature type="region of interest" description="Disordered" evidence="1">
    <location>
        <begin position="56"/>
        <end position="163"/>
    </location>
</feature>
<feature type="compositionally biased region" description="Polar residues" evidence="1">
    <location>
        <begin position="107"/>
        <end position="124"/>
    </location>
</feature>
<dbReference type="Proteomes" id="UP000789342">
    <property type="component" value="Unassembled WGS sequence"/>
</dbReference>
<accession>A0A9N9HAI4</accession>
<evidence type="ECO:0000313" key="3">
    <source>
        <dbReference type="Proteomes" id="UP000789342"/>
    </source>
</evidence>
<feature type="compositionally biased region" description="Low complexity" evidence="1">
    <location>
        <begin position="73"/>
        <end position="91"/>
    </location>
</feature>
<feature type="non-terminal residue" evidence="2">
    <location>
        <position position="1"/>
    </location>
</feature>
<comment type="caution">
    <text evidence="2">The sequence shown here is derived from an EMBL/GenBank/DDBJ whole genome shotgun (WGS) entry which is preliminary data.</text>
</comment>
<keyword evidence="3" id="KW-1185">Reference proteome</keyword>
<feature type="compositionally biased region" description="Basic and acidic residues" evidence="1">
    <location>
        <begin position="92"/>
        <end position="106"/>
    </location>
</feature>
<feature type="compositionally biased region" description="Low complexity" evidence="1">
    <location>
        <begin position="150"/>
        <end position="163"/>
    </location>
</feature>
<name>A0A9N9HAI4_9GLOM</name>
<dbReference type="OrthoDB" id="7690434at2759"/>
<gene>
    <name evidence="2" type="ORF">AMORRO_LOCUS10405</name>
</gene>
<evidence type="ECO:0000313" key="2">
    <source>
        <dbReference type="EMBL" id="CAG8660936.1"/>
    </source>
</evidence>
<proteinExistence type="predicted"/>